<evidence type="ECO:0000313" key="2">
    <source>
        <dbReference type="EMBL" id="KAH9841044.1"/>
    </source>
</evidence>
<reference evidence="2 3" key="1">
    <citation type="journal article" date="2021" name="Environ. Microbiol.">
        <title>Gene family expansions and transcriptome signatures uncover fungal adaptations to wood decay.</title>
        <authorList>
            <person name="Hage H."/>
            <person name="Miyauchi S."/>
            <person name="Viragh M."/>
            <person name="Drula E."/>
            <person name="Min B."/>
            <person name="Chaduli D."/>
            <person name="Navarro D."/>
            <person name="Favel A."/>
            <person name="Norest M."/>
            <person name="Lesage-Meessen L."/>
            <person name="Balint B."/>
            <person name="Merenyi Z."/>
            <person name="de Eugenio L."/>
            <person name="Morin E."/>
            <person name="Martinez A.T."/>
            <person name="Baldrian P."/>
            <person name="Stursova M."/>
            <person name="Martinez M.J."/>
            <person name="Novotny C."/>
            <person name="Magnuson J.K."/>
            <person name="Spatafora J.W."/>
            <person name="Maurice S."/>
            <person name="Pangilinan J."/>
            <person name="Andreopoulos W."/>
            <person name="LaButti K."/>
            <person name="Hundley H."/>
            <person name="Na H."/>
            <person name="Kuo A."/>
            <person name="Barry K."/>
            <person name="Lipzen A."/>
            <person name="Henrissat B."/>
            <person name="Riley R."/>
            <person name="Ahrendt S."/>
            <person name="Nagy L.G."/>
            <person name="Grigoriev I.V."/>
            <person name="Martin F."/>
            <person name="Rosso M.N."/>
        </authorList>
    </citation>
    <scope>NUCLEOTIDE SEQUENCE [LARGE SCALE GENOMIC DNA]</scope>
    <source>
        <strain evidence="2 3">CIRM-BRFM 1785</strain>
    </source>
</reference>
<evidence type="ECO:0000256" key="1">
    <source>
        <dbReference type="SAM" id="Phobius"/>
    </source>
</evidence>
<dbReference type="RefSeq" id="XP_047782510.1">
    <property type="nucleotide sequence ID" value="XM_047922871.1"/>
</dbReference>
<feature type="transmembrane region" description="Helical" evidence="1">
    <location>
        <begin position="113"/>
        <end position="132"/>
    </location>
</feature>
<feature type="transmembrane region" description="Helical" evidence="1">
    <location>
        <begin position="219"/>
        <end position="243"/>
    </location>
</feature>
<keyword evidence="1" id="KW-0472">Membrane</keyword>
<evidence type="ECO:0000313" key="3">
    <source>
        <dbReference type="Proteomes" id="UP000814176"/>
    </source>
</evidence>
<proteinExistence type="predicted"/>
<keyword evidence="1" id="KW-1133">Transmembrane helix</keyword>
<feature type="transmembrane region" description="Helical" evidence="1">
    <location>
        <begin position="144"/>
        <end position="164"/>
    </location>
</feature>
<sequence>MQQVPLVAANVATVFMESFLYGIFFVLSVSSIYLLVHRQRQLLQPTLPHLATASVVFRHLCKTPMFLGAIALSVTITAHWILTCIRTFQAFVYFEGGTDPIAFYGNLKQLTEVVKTGFLMASLILGDTMVIYRLWVVWNRRTAIVIFPLCTLAGLTVCGIGITYQITQSYPGENAFVSQAGRWITSDCVFTLCTNVYSTAMIGYRVWTSRHVKLYSGTSLVNVLTTFIESAALYTAWTTLFFISYQTNSNLQFTAVDTWSEMSGISFMLINVRVGLGWAQTGSRIQYDSRAGSNRTTNRTDKSSGGSYQMRPLAVKITSVVDHDDDLKAKCAESDGGSFIPSSQ</sequence>
<protein>
    <submittedName>
        <fullName evidence="2">Uncharacterized protein</fullName>
    </submittedName>
</protein>
<feature type="transmembrane region" description="Helical" evidence="1">
    <location>
        <begin position="66"/>
        <end position="93"/>
    </location>
</feature>
<feature type="transmembrane region" description="Helical" evidence="1">
    <location>
        <begin position="19"/>
        <end position="36"/>
    </location>
</feature>
<name>A0ABQ8KSZ2_9APHY</name>
<accession>A0ABQ8KSZ2</accession>
<dbReference type="GeneID" id="72003603"/>
<gene>
    <name evidence="2" type="ORF">C8Q71DRAFT_742942</name>
</gene>
<organism evidence="2 3">
    <name type="scientific">Rhodofomes roseus</name>
    <dbReference type="NCBI Taxonomy" id="34475"/>
    <lineage>
        <taxon>Eukaryota</taxon>
        <taxon>Fungi</taxon>
        <taxon>Dikarya</taxon>
        <taxon>Basidiomycota</taxon>
        <taxon>Agaricomycotina</taxon>
        <taxon>Agaricomycetes</taxon>
        <taxon>Polyporales</taxon>
        <taxon>Rhodofomes</taxon>
    </lineage>
</organism>
<dbReference type="EMBL" id="JADCUA010000004">
    <property type="protein sequence ID" value="KAH9841044.1"/>
    <property type="molecule type" value="Genomic_DNA"/>
</dbReference>
<keyword evidence="1" id="KW-0812">Transmembrane</keyword>
<comment type="caution">
    <text evidence="2">The sequence shown here is derived from an EMBL/GenBank/DDBJ whole genome shotgun (WGS) entry which is preliminary data.</text>
</comment>
<dbReference type="Proteomes" id="UP000814176">
    <property type="component" value="Unassembled WGS sequence"/>
</dbReference>
<keyword evidence="3" id="KW-1185">Reference proteome</keyword>